<evidence type="ECO:0000313" key="12">
    <source>
        <dbReference type="Proteomes" id="UP001227230"/>
    </source>
</evidence>
<dbReference type="InterPro" id="IPR029063">
    <property type="entry name" value="SAM-dependent_MTases_sf"/>
</dbReference>
<keyword evidence="12" id="KW-1185">Reference proteome</keyword>
<sequence length="50" mass="5942">MFLDMHKATNFDCVPLQDFTPEARRYGVTWIRWCIGQLADGDFILFFKRA</sequence>
<dbReference type="EC" id="2.1.1.244" evidence="5"/>
<keyword evidence="4" id="KW-0949">S-adenosyl-L-methionine</keyword>
<organism evidence="11 12">
    <name type="scientific">Vitis vinifera</name>
    <name type="common">Grape</name>
    <dbReference type="NCBI Taxonomy" id="29760"/>
    <lineage>
        <taxon>Eukaryota</taxon>
        <taxon>Viridiplantae</taxon>
        <taxon>Streptophyta</taxon>
        <taxon>Embryophyta</taxon>
        <taxon>Tracheophyta</taxon>
        <taxon>Spermatophyta</taxon>
        <taxon>Magnoliopsida</taxon>
        <taxon>eudicotyledons</taxon>
        <taxon>Gunneridae</taxon>
        <taxon>Pentapetalae</taxon>
        <taxon>rosids</taxon>
        <taxon>Vitales</taxon>
        <taxon>Vitaceae</taxon>
        <taxon>Viteae</taxon>
        <taxon>Vitis</taxon>
    </lineage>
</organism>
<comment type="similarity">
    <text evidence="1">Belongs to the methyltransferase superfamily. NTM1 family.</text>
</comment>
<comment type="catalytic activity">
    <reaction evidence="8">
        <text>N-terminal L-seryl-L-prolyl-L-lysyl-[protein] + 3 S-adenosyl-L-methionine = N-terminal N,N,N-trimethyl-L-seryl-L-prolyl-L-lysyl-[protein] + 3 S-adenosyl-L-homocysteine + 3 H(+)</text>
        <dbReference type="Rhea" id="RHEA:54724"/>
        <dbReference type="Rhea" id="RHEA-COMP:13789"/>
        <dbReference type="Rhea" id="RHEA-COMP:13973"/>
        <dbReference type="ChEBI" id="CHEBI:15378"/>
        <dbReference type="ChEBI" id="CHEBI:57856"/>
        <dbReference type="ChEBI" id="CHEBI:59789"/>
        <dbReference type="ChEBI" id="CHEBI:138061"/>
        <dbReference type="ChEBI" id="CHEBI:138317"/>
        <dbReference type="EC" id="2.1.1.244"/>
    </reaction>
</comment>
<dbReference type="Pfam" id="PF05891">
    <property type="entry name" value="Methyltransf_PK"/>
    <property type="match status" value="1"/>
</dbReference>
<dbReference type="InterPro" id="IPR008576">
    <property type="entry name" value="MeTrfase_NTM1"/>
</dbReference>
<evidence type="ECO:0000256" key="6">
    <source>
        <dbReference type="ARBA" id="ARBA00039449"/>
    </source>
</evidence>
<evidence type="ECO:0000256" key="2">
    <source>
        <dbReference type="ARBA" id="ARBA00022603"/>
    </source>
</evidence>
<accession>A0ABY9DUD4</accession>
<evidence type="ECO:0000256" key="9">
    <source>
        <dbReference type="ARBA" id="ARBA00047885"/>
    </source>
</evidence>
<reference evidence="11 12" key="1">
    <citation type="journal article" date="2023" name="Hortic Res">
        <title>The complete reference genome for grapevine (Vitis vinifera L.) genetics and breeding.</title>
        <authorList>
            <person name="Shi X."/>
            <person name="Cao S."/>
            <person name="Wang X."/>
            <person name="Huang S."/>
            <person name="Wang Y."/>
            <person name="Liu Z."/>
            <person name="Liu W."/>
            <person name="Leng X."/>
            <person name="Peng Y."/>
            <person name="Wang N."/>
            <person name="Wang Y."/>
            <person name="Ma Z."/>
            <person name="Xu X."/>
            <person name="Zhang F."/>
            <person name="Xue H."/>
            <person name="Zhong H."/>
            <person name="Wang Y."/>
            <person name="Zhang K."/>
            <person name="Velt A."/>
            <person name="Avia K."/>
            <person name="Holtgrawe D."/>
            <person name="Grimplet J."/>
            <person name="Matus J.T."/>
            <person name="Ware D."/>
            <person name="Wu X."/>
            <person name="Wang H."/>
            <person name="Liu C."/>
            <person name="Fang Y."/>
            <person name="Rustenholz C."/>
            <person name="Cheng Z."/>
            <person name="Xiao H."/>
            <person name="Zhou Y."/>
        </authorList>
    </citation>
    <scope>NUCLEOTIDE SEQUENCE [LARGE SCALE GENOMIC DNA]</scope>
    <source>
        <strain evidence="12">cv. Pinot noir / PN40024</strain>
        <tissue evidence="11">Leaf</tissue>
    </source>
</reference>
<gene>
    <name evidence="11" type="ORF">VitviT2T_028841</name>
</gene>
<evidence type="ECO:0000256" key="5">
    <source>
        <dbReference type="ARBA" id="ARBA00039112"/>
    </source>
</evidence>
<keyword evidence="3" id="KW-0808">Transferase</keyword>
<evidence type="ECO:0000256" key="10">
    <source>
        <dbReference type="ARBA" id="ARBA00048167"/>
    </source>
</evidence>
<evidence type="ECO:0000256" key="1">
    <source>
        <dbReference type="ARBA" id="ARBA00009059"/>
    </source>
</evidence>
<dbReference type="PANTHER" id="PTHR12753">
    <property type="entry name" value="AD-003 - RELATED"/>
    <property type="match status" value="1"/>
</dbReference>
<keyword evidence="2" id="KW-0489">Methyltransferase</keyword>
<dbReference type="Gene3D" id="3.40.50.150">
    <property type="entry name" value="Vaccinia Virus protein VP39"/>
    <property type="match status" value="1"/>
</dbReference>
<proteinExistence type="inferred from homology"/>
<evidence type="ECO:0000256" key="4">
    <source>
        <dbReference type="ARBA" id="ARBA00022691"/>
    </source>
</evidence>
<comment type="catalytic activity">
    <reaction evidence="9">
        <text>N-terminal L-prolyl-L-prolyl-L-lysyl-[protein] + 2 S-adenosyl-L-methionine = N-terminal N,N-dimethyl-L-prolyl-L-prolyl-L-lysyl-[protein] + 2 S-adenosyl-L-homocysteine + 2 H(+)</text>
        <dbReference type="Rhea" id="RHEA:54736"/>
        <dbReference type="Rhea" id="RHEA-COMP:13787"/>
        <dbReference type="Rhea" id="RHEA-COMP:13974"/>
        <dbReference type="ChEBI" id="CHEBI:15378"/>
        <dbReference type="ChEBI" id="CHEBI:57856"/>
        <dbReference type="ChEBI" id="CHEBI:59789"/>
        <dbReference type="ChEBI" id="CHEBI:138059"/>
        <dbReference type="ChEBI" id="CHEBI:138318"/>
        <dbReference type="EC" id="2.1.1.244"/>
    </reaction>
</comment>
<evidence type="ECO:0000256" key="7">
    <source>
        <dbReference type="ARBA" id="ARBA00043129"/>
    </source>
</evidence>
<dbReference type="PANTHER" id="PTHR12753:SF0">
    <property type="entry name" value="ALPHA N-TERMINAL PROTEIN METHYLTRANSFERASE 1"/>
    <property type="match status" value="1"/>
</dbReference>
<comment type="catalytic activity">
    <reaction evidence="10">
        <text>N-terminal L-alanyl-L-prolyl-L-lysyl-[protein] + 3 S-adenosyl-L-methionine = N-terminal N,N,N-trimethyl-L-alanyl-L-prolyl-L-lysyl-[protein] + 3 S-adenosyl-L-homocysteine + 3 H(+)</text>
        <dbReference type="Rhea" id="RHEA:54712"/>
        <dbReference type="Rhea" id="RHEA-COMP:13785"/>
        <dbReference type="Rhea" id="RHEA-COMP:13971"/>
        <dbReference type="ChEBI" id="CHEBI:15378"/>
        <dbReference type="ChEBI" id="CHEBI:57856"/>
        <dbReference type="ChEBI" id="CHEBI:59789"/>
        <dbReference type="ChEBI" id="CHEBI:138057"/>
        <dbReference type="ChEBI" id="CHEBI:138315"/>
        <dbReference type="EC" id="2.1.1.244"/>
    </reaction>
</comment>
<name>A0ABY9DUD4_VITVI</name>
<protein>
    <recommendedName>
        <fullName evidence="6">Alpha N-terminal protein methyltransferase 1</fullName>
        <ecNumber evidence="5">2.1.1.244</ecNumber>
    </recommendedName>
    <alternativeName>
        <fullName evidence="7">X-Pro-Lys N-terminal protein methyltransferase 1</fullName>
    </alternativeName>
</protein>
<evidence type="ECO:0000256" key="3">
    <source>
        <dbReference type="ARBA" id="ARBA00022679"/>
    </source>
</evidence>
<dbReference type="EMBL" id="CP126665">
    <property type="protein sequence ID" value="WKA11333.1"/>
    <property type="molecule type" value="Genomic_DNA"/>
</dbReference>
<dbReference type="Proteomes" id="UP001227230">
    <property type="component" value="Chromosome 18"/>
</dbReference>
<evidence type="ECO:0000313" key="11">
    <source>
        <dbReference type="EMBL" id="WKA11333.1"/>
    </source>
</evidence>
<evidence type="ECO:0000256" key="8">
    <source>
        <dbReference type="ARBA" id="ARBA00047306"/>
    </source>
</evidence>